<evidence type="ECO:0000313" key="2">
    <source>
        <dbReference type="Proteomes" id="UP000290608"/>
    </source>
</evidence>
<dbReference type="EMBL" id="QOVL01000007">
    <property type="protein sequence ID" value="RXG30725.1"/>
    <property type="molecule type" value="Genomic_DNA"/>
</dbReference>
<gene>
    <name evidence="1" type="ORF">DSL99_1768</name>
</gene>
<dbReference type="Pfam" id="PF26622">
    <property type="entry name" value="DUF8199"/>
    <property type="match status" value="1"/>
</dbReference>
<accession>A0A4Q0PMA5</accession>
<organism evidence="1 2">
    <name type="scientific">Leeuwenhoekiella marinoflava</name>
    <dbReference type="NCBI Taxonomy" id="988"/>
    <lineage>
        <taxon>Bacteria</taxon>
        <taxon>Pseudomonadati</taxon>
        <taxon>Bacteroidota</taxon>
        <taxon>Flavobacteriia</taxon>
        <taxon>Flavobacteriales</taxon>
        <taxon>Flavobacteriaceae</taxon>
        <taxon>Leeuwenhoekiella</taxon>
    </lineage>
</organism>
<evidence type="ECO:0000313" key="1">
    <source>
        <dbReference type="EMBL" id="RXG30725.1"/>
    </source>
</evidence>
<dbReference type="NCBIfam" id="NF047658">
    <property type="entry name" value="HYC_CC_PP"/>
    <property type="match status" value="1"/>
</dbReference>
<protein>
    <submittedName>
        <fullName evidence="1">Uncharacterized protein</fullName>
    </submittedName>
</protein>
<sequence length="126" mass="14317">MAFVVLFTTMSFTINVHYCGDTLVAYSLVKEAKSCGMEVLQKSSSCETQLVQKSCCQNKQVTASGHDDLKPTFHNLEFEKQVFITSFFFSYSALFEPKTVENTSFEDYDPPLIIKDIQTLDQVFLI</sequence>
<dbReference type="InterPro" id="IPR058512">
    <property type="entry name" value="DUF8199"/>
</dbReference>
<dbReference type="AlphaFoldDB" id="A0A4Q0PMA5"/>
<dbReference type="STRING" id="1122159.SAMN02745246_01891"/>
<dbReference type="Proteomes" id="UP000290608">
    <property type="component" value="Unassembled WGS sequence"/>
</dbReference>
<comment type="caution">
    <text evidence="1">The sequence shown here is derived from an EMBL/GenBank/DDBJ whole genome shotgun (WGS) entry which is preliminary data.</text>
</comment>
<name>A0A4Q0PMA5_9FLAO</name>
<proteinExistence type="predicted"/>
<reference evidence="1 2" key="1">
    <citation type="submission" date="2018-07" db="EMBL/GenBank/DDBJ databases">
        <title>Leeuwenhoekiella genomics.</title>
        <authorList>
            <person name="Tahon G."/>
            <person name="Willems A."/>
        </authorList>
    </citation>
    <scope>NUCLEOTIDE SEQUENCE [LARGE SCALE GENOMIC DNA]</scope>
    <source>
        <strain evidence="1 2">LMG 1345</strain>
    </source>
</reference>
<dbReference type="InterPro" id="IPR058060">
    <property type="entry name" value="HYC_CC_PP"/>
</dbReference>